<dbReference type="SUPFAM" id="SSF50985">
    <property type="entry name" value="RCC1/BLIP-II"/>
    <property type="match status" value="1"/>
</dbReference>
<comment type="caution">
    <text evidence="9">The sequence shown here is derived from an EMBL/GenBank/DDBJ whole genome shotgun (WGS) entry which is preliminary data.</text>
</comment>
<organism evidence="9 10">
    <name type="scientific">Durusdinium trenchii</name>
    <dbReference type="NCBI Taxonomy" id="1381693"/>
    <lineage>
        <taxon>Eukaryota</taxon>
        <taxon>Sar</taxon>
        <taxon>Alveolata</taxon>
        <taxon>Dinophyceae</taxon>
        <taxon>Suessiales</taxon>
        <taxon>Symbiodiniaceae</taxon>
        <taxon>Durusdinium</taxon>
    </lineage>
</organism>
<name>A0ABP0I5F7_9DINO</name>
<reference evidence="9 10" key="1">
    <citation type="submission" date="2024-02" db="EMBL/GenBank/DDBJ databases">
        <authorList>
            <person name="Chen Y."/>
            <person name="Shah S."/>
            <person name="Dougan E. K."/>
            <person name="Thang M."/>
            <person name="Chan C."/>
        </authorList>
    </citation>
    <scope>NUCLEOTIDE SEQUENCE [LARGE SCALE GENOMIC DNA]</scope>
</reference>
<evidence type="ECO:0000313" key="9">
    <source>
        <dbReference type="EMBL" id="CAK8996649.1"/>
    </source>
</evidence>
<evidence type="ECO:0000256" key="7">
    <source>
        <dbReference type="SAM" id="Phobius"/>
    </source>
</evidence>
<keyword evidence="4 7" id="KW-0472">Membrane</keyword>
<comment type="subcellular location">
    <subcellularLocation>
        <location evidence="1">Membrane</location>
        <topology evidence="1">Multi-pass membrane protein</topology>
    </subcellularLocation>
</comment>
<keyword evidence="3 7" id="KW-1133">Transmembrane helix</keyword>
<dbReference type="EMBL" id="CAXAMN010001880">
    <property type="protein sequence ID" value="CAK8996649.1"/>
    <property type="molecule type" value="Genomic_DNA"/>
</dbReference>
<feature type="coiled-coil region" evidence="5">
    <location>
        <begin position="759"/>
        <end position="803"/>
    </location>
</feature>
<evidence type="ECO:0000259" key="8">
    <source>
        <dbReference type="Pfam" id="PF01490"/>
    </source>
</evidence>
<evidence type="ECO:0000313" key="10">
    <source>
        <dbReference type="Proteomes" id="UP001642484"/>
    </source>
</evidence>
<evidence type="ECO:0000256" key="6">
    <source>
        <dbReference type="SAM" id="MobiDB-lite"/>
    </source>
</evidence>
<evidence type="ECO:0000256" key="2">
    <source>
        <dbReference type="ARBA" id="ARBA00022692"/>
    </source>
</evidence>
<evidence type="ECO:0000256" key="1">
    <source>
        <dbReference type="ARBA" id="ARBA00004141"/>
    </source>
</evidence>
<gene>
    <name evidence="9" type="ORF">CCMP2556_LOCUS4540</name>
</gene>
<feature type="coiled-coil region" evidence="5">
    <location>
        <begin position="526"/>
        <end position="553"/>
    </location>
</feature>
<proteinExistence type="predicted"/>
<dbReference type="PANTHER" id="PTHR22950">
    <property type="entry name" value="AMINO ACID TRANSPORTER"/>
    <property type="match status" value="1"/>
</dbReference>
<accession>A0ABP0I5F7</accession>
<feature type="transmembrane region" description="Helical" evidence="7">
    <location>
        <begin position="1165"/>
        <end position="1194"/>
    </location>
</feature>
<feature type="transmembrane region" description="Helical" evidence="7">
    <location>
        <begin position="1100"/>
        <end position="1124"/>
    </location>
</feature>
<evidence type="ECO:0000256" key="5">
    <source>
        <dbReference type="SAM" id="Coils"/>
    </source>
</evidence>
<dbReference type="InterPro" id="IPR013057">
    <property type="entry name" value="AA_transpt_TM"/>
</dbReference>
<sequence length="1537" mass="167714">MAEVSTMTLHAIVFSGKSFEISTRLTCPLWRLRRLIEECLGALVESRVARRGADRDVVLRLEGQRTVADAGLEDGDQLLVALRDGVACACATGGRAFALRRQDGEVVCWGDGVSGESPEYLRGARHMVATSQAFAFVLPDGTVRHWPSHTPCASRSSTAPKRVGHAAFRRGDDVVKLCATSSAVAALLADGSVVTWGEGFFGGDSSAVQAQLDGVVDLCSSTGAFAARRSDGRVVAWGSEEFGGDCSHVQDQLIDIIDLCASLSAFAALTSSGTVVLWGDEEYGAQMDEVRALRKVWRLKASVGAFAAVKEDGSVVTWGDHYYGAFSGFVQDQLRDVEEVEATSSAFAARTRGGRVITWGDAEAGGDSSAVQQQLQQVIRLCASVSAFAALRADGTVITWGHPDYGGTGPAASGLPSVSPVRRLWATSAAFAALRDDGRVITWGSAAAGGDSRGVEEPLGDGRRLGEFGEDGQGATSKCLRDQIESGQLISIAAETTSARPAPNEKHRLSGCTFSSYPKVQEHFTLRKLQERVWRLEAENKELKVQNSILNTQYTSQTETQADILRSDATSMLAQRAVVQDQAFDVVLLEPSGEVIQEGDEGDFPVQSGPSSASRPTADVGGDEADQKQQAKDDLDAAMALKDNDIAKLKTQKEELQNQLDEVREFQRNKENMEQELAALKQQLADTKEEFQRKMSDMDRKKAMDMRTLSKDGDFEKKVEIEAAKLRARTKDQLDSTTKRTIMENEQMFTELHFQSKETEKLMERNQSLLEENAQLRRNLVIHKDLENELARRTHLYQRLLKKMDQKTSTQGKSMESVMEQENPLTGLRECMNISSEEYSRVQRQMEDHQSTLQMVRHEFAQYRRDHATLAQLQDQSTRLIISALYELKQQKDQAPFPPTTLGISREVNDNWGLGISFQKYDPEAEWQFTNMTPKQKEYFFRVLLEKLNSSMCAMCFPVGPEASTASLPPIGKEKEATRFSQFLWSVADSGSVQGRQEMCTKGCQTETSANDPCLKEGIWNPKGKTSHLNSAGMLTAGIVAGHVRNWGPKAARGAPPAGRVGQRTSHGETARNFGAQAQRSSLFSAYANTTSTILGAGTLAVPIAMSSAGVVSYALITIFVIMVNSQTATWLVRVADHLPKSEGNAGKNYEGIAKSYLGTRAAHLISLVFVFSGLSVGMSRMLFSADCLAPLFATWLAEPERPTLKLIQRMERRVLWAAGFGLVLPLGLLRDISKLQCTSSLAVVSLGLTVAFIVYCNAEALHEHPHLGKGFQLVNIDSAFFLSLAMTNSSLSCHISVIPIYESLRGGDVKTMRNIILAALATSALVYQMVGFSSYLRFGHLTSGEASNILEVVTEQVNPHTEPMKFTLAAIAGASVASSLILGMPVVLWALRSVLLSYARFHVRSSRGANGEISQLEWSLATLGLMMTILVLATAVPDIQVAMSLGGSLGGTFISFMYPALFHLTVVKKVTNFREAFCPANLRELLVIAMSVVYGVLCLSISLRRVMSKLSEKDIELDASNSTSSEAWSSSVSIMW</sequence>
<dbReference type="InterPro" id="IPR009091">
    <property type="entry name" value="RCC1/BLIP-II"/>
</dbReference>
<keyword evidence="10" id="KW-1185">Reference proteome</keyword>
<evidence type="ECO:0000256" key="3">
    <source>
        <dbReference type="ARBA" id="ARBA00022989"/>
    </source>
</evidence>
<feature type="transmembrane region" description="Helical" evidence="7">
    <location>
        <begin position="1369"/>
        <end position="1396"/>
    </location>
</feature>
<dbReference type="Gene3D" id="2.130.10.30">
    <property type="entry name" value="Regulator of chromosome condensation 1/beta-lactamase-inhibitor protein II"/>
    <property type="match status" value="2"/>
</dbReference>
<feature type="domain" description="Amino acid transporter transmembrane" evidence="8">
    <location>
        <begin position="1080"/>
        <end position="1498"/>
    </location>
</feature>
<keyword evidence="2 7" id="KW-0812">Transmembrane</keyword>
<evidence type="ECO:0000256" key="4">
    <source>
        <dbReference type="ARBA" id="ARBA00023136"/>
    </source>
</evidence>
<feature type="coiled-coil region" evidence="5">
    <location>
        <begin position="639"/>
        <end position="701"/>
    </location>
</feature>
<dbReference type="Pfam" id="PF01490">
    <property type="entry name" value="Aa_trans"/>
    <property type="match status" value="1"/>
</dbReference>
<keyword evidence="5" id="KW-0175">Coiled coil</keyword>
<feature type="transmembrane region" description="Helical" evidence="7">
    <location>
        <begin position="1315"/>
        <end position="1337"/>
    </location>
</feature>
<feature type="region of interest" description="Disordered" evidence="6">
    <location>
        <begin position="596"/>
        <end position="632"/>
    </location>
</feature>
<feature type="transmembrane region" description="Helical" evidence="7">
    <location>
        <begin position="1214"/>
        <end position="1230"/>
    </location>
</feature>
<dbReference type="Proteomes" id="UP001642484">
    <property type="component" value="Unassembled WGS sequence"/>
</dbReference>
<feature type="transmembrane region" description="Helical" evidence="7">
    <location>
        <begin position="1486"/>
        <end position="1504"/>
    </location>
</feature>
<feature type="transmembrane region" description="Helical" evidence="7">
    <location>
        <begin position="1242"/>
        <end position="1261"/>
    </location>
</feature>
<feature type="transmembrane region" description="Helical" evidence="7">
    <location>
        <begin position="1443"/>
        <end position="1465"/>
    </location>
</feature>
<feature type="transmembrane region" description="Helical" evidence="7">
    <location>
        <begin position="1281"/>
        <end position="1303"/>
    </location>
</feature>
<feature type="transmembrane region" description="Helical" evidence="7">
    <location>
        <begin position="1417"/>
        <end position="1437"/>
    </location>
</feature>
<dbReference type="PANTHER" id="PTHR22950:SF702">
    <property type="entry name" value="AMINO ACID TRANSPORTER PROTEIN"/>
    <property type="match status" value="1"/>
</dbReference>
<protein>
    <recommendedName>
        <fullName evidence="8">Amino acid transporter transmembrane domain-containing protein</fullName>
    </recommendedName>
</protein>